<keyword evidence="4 16" id="KW-0121">Carboxypeptidase</keyword>
<dbReference type="PANTHER" id="PTHR21581:SF33">
    <property type="entry name" value="D-ALANYL-D-ALANINE CARBOXYPEPTIDASE DACB"/>
    <property type="match status" value="1"/>
</dbReference>
<evidence type="ECO:0000313" key="16">
    <source>
        <dbReference type="EMBL" id="MEI5907135.1"/>
    </source>
</evidence>
<dbReference type="Pfam" id="PF00768">
    <property type="entry name" value="Peptidase_S11"/>
    <property type="match status" value="1"/>
</dbReference>
<evidence type="ECO:0000256" key="2">
    <source>
        <dbReference type="ARBA" id="ARBA00007164"/>
    </source>
</evidence>
<dbReference type="PRINTS" id="PR00725">
    <property type="entry name" value="DADACBPTASE1"/>
</dbReference>
<evidence type="ECO:0000259" key="15">
    <source>
        <dbReference type="Pfam" id="PF07943"/>
    </source>
</evidence>
<feature type="domain" description="Peptidase S11 D-alanyl-D-alanine carboxypeptidase A N-terminal" evidence="14">
    <location>
        <begin position="24"/>
        <end position="250"/>
    </location>
</feature>
<comment type="catalytic activity">
    <reaction evidence="11">
        <text>Preferential cleavage: (Ac)2-L-Lys-D-Ala-|-D-Ala. Also transpeptidation of peptidyl-alanyl moieties that are N-acyl substituents of D-alanine.</text>
        <dbReference type="EC" id="3.4.16.4"/>
    </reaction>
</comment>
<reference evidence="16 17" key="1">
    <citation type="journal article" date="2018" name="J. Microbiol.">
        <title>Bacillus spongiae sp. nov., isolated from sponge of Jeju Island.</title>
        <authorList>
            <person name="Lee G.E."/>
            <person name="Im W.T."/>
            <person name="Park J.S."/>
        </authorList>
    </citation>
    <scope>NUCLEOTIDE SEQUENCE [LARGE SCALE GENOMIC DNA]</scope>
    <source>
        <strain evidence="16 17">135PIL107-10</strain>
    </source>
</reference>
<feature type="chain" id="PRO_5046120036" description="serine-type D-Ala-D-Ala carboxypeptidase" evidence="13">
    <location>
        <begin position="25"/>
        <end position="377"/>
    </location>
</feature>
<accession>A0ABU8HCS2</accession>
<dbReference type="RefSeq" id="WP_336586574.1">
    <property type="nucleotide sequence ID" value="NZ_JBBAXC010000006.1"/>
</dbReference>
<gene>
    <name evidence="16" type="ORF">WAK64_08710</name>
</gene>
<feature type="signal peptide" evidence="13">
    <location>
        <begin position="1"/>
        <end position="24"/>
    </location>
</feature>
<keyword evidence="5" id="KW-0645">Protease</keyword>
<keyword evidence="9" id="KW-0573">Peptidoglycan synthesis</keyword>
<evidence type="ECO:0000256" key="6">
    <source>
        <dbReference type="ARBA" id="ARBA00022729"/>
    </source>
</evidence>
<evidence type="ECO:0000256" key="12">
    <source>
        <dbReference type="RuleBase" id="RU004016"/>
    </source>
</evidence>
<evidence type="ECO:0000259" key="14">
    <source>
        <dbReference type="Pfam" id="PF00768"/>
    </source>
</evidence>
<keyword evidence="7 16" id="KW-0378">Hydrolase</keyword>
<dbReference type="EC" id="3.4.16.4" evidence="3"/>
<sequence>MRRLLWSMLLTIFLVGTLSFPVNAQPGVSAHGAILMEQESGRVLYEKNAHQQMRIASITKIMTAILAIESNKLEDIVKISKEATLTEGSSIYLKPGEEISLEHLVYGLMLRSGNDSAVAISEHVGGSLDGFVYLMNEKAAEIGMTNTHFANPHGLDDHEDHYSTAYDMALLMKYAMNNKAFQKISGTEVHKAPDPESQWSRTWHNKNRLLTQLYEYCTGGKTGYTKRAKRTLVTTASKNDENLISVTLNGPDDWNDHISMYEYGFQQYDLFELAEKGKKIAVKEEIYKGHVYLKEEVLVPLSKKEQKEVRVEYKLLTPKAEWESTGIPNVIGKANYYVGKQLFRSVPIYYESTSPKEPWWKIWKHLFTIAIGVNPNG</sequence>
<dbReference type="InterPro" id="IPR001967">
    <property type="entry name" value="Peptidase_S11_N"/>
</dbReference>
<dbReference type="Pfam" id="PF07943">
    <property type="entry name" value="PBP5_C"/>
    <property type="match status" value="1"/>
</dbReference>
<dbReference type="Gene3D" id="3.40.710.10">
    <property type="entry name" value="DD-peptidase/beta-lactamase superfamily"/>
    <property type="match status" value="1"/>
</dbReference>
<evidence type="ECO:0000313" key="17">
    <source>
        <dbReference type="Proteomes" id="UP001312865"/>
    </source>
</evidence>
<proteinExistence type="inferred from homology"/>
<evidence type="ECO:0000256" key="11">
    <source>
        <dbReference type="ARBA" id="ARBA00034000"/>
    </source>
</evidence>
<dbReference type="Proteomes" id="UP001312865">
    <property type="component" value="Unassembled WGS sequence"/>
</dbReference>
<dbReference type="SUPFAM" id="SSF56601">
    <property type="entry name" value="beta-lactamase/transpeptidase-like"/>
    <property type="match status" value="1"/>
</dbReference>
<feature type="domain" description="Peptidase S11 D-Ala-D-Ala carboxypeptidase A C-terminal" evidence="15">
    <location>
        <begin position="268"/>
        <end position="353"/>
    </location>
</feature>
<comment type="similarity">
    <text evidence="2 12">Belongs to the peptidase S11 family.</text>
</comment>
<evidence type="ECO:0000256" key="5">
    <source>
        <dbReference type="ARBA" id="ARBA00022670"/>
    </source>
</evidence>
<keyword evidence="6 13" id="KW-0732">Signal</keyword>
<name>A0ABU8HCS2_9BACI</name>
<evidence type="ECO:0000256" key="4">
    <source>
        <dbReference type="ARBA" id="ARBA00022645"/>
    </source>
</evidence>
<protein>
    <recommendedName>
        <fullName evidence="3">serine-type D-Ala-D-Ala carboxypeptidase</fullName>
        <ecNumber evidence="3">3.4.16.4</ecNumber>
    </recommendedName>
</protein>
<dbReference type="PANTHER" id="PTHR21581">
    <property type="entry name" value="D-ALANYL-D-ALANINE CARBOXYPEPTIDASE"/>
    <property type="match status" value="1"/>
</dbReference>
<organism evidence="16 17">
    <name type="scientific">Bacillus spongiae</name>
    <dbReference type="NCBI Taxonomy" id="2683610"/>
    <lineage>
        <taxon>Bacteria</taxon>
        <taxon>Bacillati</taxon>
        <taxon>Bacillota</taxon>
        <taxon>Bacilli</taxon>
        <taxon>Bacillales</taxon>
        <taxon>Bacillaceae</taxon>
        <taxon>Bacillus</taxon>
    </lineage>
</organism>
<keyword evidence="8" id="KW-0133">Cell shape</keyword>
<dbReference type="InterPro" id="IPR012907">
    <property type="entry name" value="Peptidase_S11_C"/>
</dbReference>
<dbReference type="InterPro" id="IPR012338">
    <property type="entry name" value="Beta-lactam/transpept-like"/>
</dbReference>
<evidence type="ECO:0000256" key="7">
    <source>
        <dbReference type="ARBA" id="ARBA00022801"/>
    </source>
</evidence>
<evidence type="ECO:0000256" key="10">
    <source>
        <dbReference type="ARBA" id="ARBA00023316"/>
    </source>
</evidence>
<dbReference type="InterPro" id="IPR018044">
    <property type="entry name" value="Peptidase_S11"/>
</dbReference>
<evidence type="ECO:0000256" key="8">
    <source>
        <dbReference type="ARBA" id="ARBA00022960"/>
    </source>
</evidence>
<comment type="pathway">
    <text evidence="1">Cell wall biogenesis; peptidoglycan biosynthesis.</text>
</comment>
<evidence type="ECO:0000256" key="9">
    <source>
        <dbReference type="ARBA" id="ARBA00022984"/>
    </source>
</evidence>
<evidence type="ECO:0000256" key="3">
    <source>
        <dbReference type="ARBA" id="ARBA00012448"/>
    </source>
</evidence>
<keyword evidence="17" id="KW-1185">Reference proteome</keyword>
<evidence type="ECO:0000256" key="13">
    <source>
        <dbReference type="SAM" id="SignalP"/>
    </source>
</evidence>
<dbReference type="Gene3D" id="2.30.140.30">
    <property type="match status" value="1"/>
</dbReference>
<dbReference type="EMBL" id="JBBAXC010000006">
    <property type="protein sequence ID" value="MEI5907135.1"/>
    <property type="molecule type" value="Genomic_DNA"/>
</dbReference>
<evidence type="ECO:0000256" key="1">
    <source>
        <dbReference type="ARBA" id="ARBA00004752"/>
    </source>
</evidence>
<comment type="caution">
    <text evidence="16">The sequence shown here is derived from an EMBL/GenBank/DDBJ whole genome shotgun (WGS) entry which is preliminary data.</text>
</comment>
<keyword evidence="10" id="KW-0961">Cell wall biogenesis/degradation</keyword>
<dbReference type="GO" id="GO:0004180">
    <property type="term" value="F:carboxypeptidase activity"/>
    <property type="evidence" value="ECO:0007669"/>
    <property type="project" value="UniProtKB-KW"/>
</dbReference>